<reference evidence="2 3" key="1">
    <citation type="submission" date="2015-03" db="EMBL/GenBank/DDBJ databases">
        <title>Genomics and transcriptomics of the oil-accumulating basidiomycete yeast T. oleaginosus allow insights into substrate utilization and the diverse evolutionary trajectories of mating systems in fungi.</title>
        <authorList>
            <consortium name="DOE Joint Genome Institute"/>
            <person name="Kourist R."/>
            <person name="Kracht O."/>
            <person name="Bracharz F."/>
            <person name="Lipzen A."/>
            <person name="Nolan M."/>
            <person name="Ohm R."/>
            <person name="Grigoriev I."/>
            <person name="Sun S."/>
            <person name="Heitman J."/>
            <person name="Bruck T."/>
            <person name="Nowrousian M."/>
        </authorList>
    </citation>
    <scope>NUCLEOTIDE SEQUENCE [LARGE SCALE GENOMIC DNA]</scope>
    <source>
        <strain evidence="2 3">IBC0246</strain>
    </source>
</reference>
<evidence type="ECO:0000256" key="1">
    <source>
        <dbReference type="SAM" id="Phobius"/>
    </source>
</evidence>
<evidence type="ECO:0000313" key="3">
    <source>
        <dbReference type="Proteomes" id="UP000053611"/>
    </source>
</evidence>
<keyword evidence="1" id="KW-1133">Transmembrane helix</keyword>
<name>A0A0J1B5E2_9TREE</name>
<dbReference type="EMBL" id="KQ087200">
    <property type="protein sequence ID" value="KLT42894.1"/>
    <property type="molecule type" value="Genomic_DNA"/>
</dbReference>
<dbReference type="RefSeq" id="XP_018279385.1">
    <property type="nucleotide sequence ID" value="XM_018422955.1"/>
</dbReference>
<organism evidence="2 3">
    <name type="scientific">Cutaneotrichosporon oleaginosum</name>
    <dbReference type="NCBI Taxonomy" id="879819"/>
    <lineage>
        <taxon>Eukaryota</taxon>
        <taxon>Fungi</taxon>
        <taxon>Dikarya</taxon>
        <taxon>Basidiomycota</taxon>
        <taxon>Agaricomycotina</taxon>
        <taxon>Tremellomycetes</taxon>
        <taxon>Trichosporonales</taxon>
        <taxon>Trichosporonaceae</taxon>
        <taxon>Cutaneotrichosporon</taxon>
    </lineage>
</organism>
<protein>
    <submittedName>
        <fullName evidence="2">Uncharacterized protein</fullName>
    </submittedName>
</protein>
<proteinExistence type="predicted"/>
<sequence length="75" mass="7608">MALSSDIAARAAAGKTPIPPKKMRGPYAAFNIAALGIVVVAGAYIGSEHMPSIPDINKYWSRLRKGGGGEGGGPA</sequence>
<dbReference type="GeneID" id="28983558"/>
<gene>
    <name evidence="2" type="ORF">CC85DRAFT_285043</name>
</gene>
<dbReference type="Proteomes" id="UP000053611">
    <property type="component" value="Unassembled WGS sequence"/>
</dbReference>
<feature type="transmembrane region" description="Helical" evidence="1">
    <location>
        <begin position="27"/>
        <end position="45"/>
    </location>
</feature>
<keyword evidence="1" id="KW-0812">Transmembrane</keyword>
<evidence type="ECO:0000313" key="2">
    <source>
        <dbReference type="EMBL" id="KLT42894.1"/>
    </source>
</evidence>
<accession>A0A0J1B5E2</accession>
<keyword evidence="3" id="KW-1185">Reference proteome</keyword>
<dbReference type="AlphaFoldDB" id="A0A0J1B5E2"/>
<keyword evidence="1" id="KW-0472">Membrane</keyword>